<dbReference type="Gene3D" id="3.40.50.300">
    <property type="entry name" value="P-loop containing nucleotide triphosphate hydrolases"/>
    <property type="match status" value="1"/>
</dbReference>
<dbReference type="Pfam" id="PF13614">
    <property type="entry name" value="AAA_31"/>
    <property type="match status" value="1"/>
</dbReference>
<dbReference type="InterPro" id="IPR025669">
    <property type="entry name" value="AAA_dom"/>
</dbReference>
<evidence type="ECO:0000313" key="3">
    <source>
        <dbReference type="Proteomes" id="UP000261016"/>
    </source>
</evidence>
<dbReference type="InterPro" id="IPR027417">
    <property type="entry name" value="P-loop_NTPase"/>
</dbReference>
<evidence type="ECO:0000259" key="1">
    <source>
        <dbReference type="Pfam" id="PF13614"/>
    </source>
</evidence>
<comment type="caution">
    <text evidence="2">The sequence shown here is derived from an EMBL/GenBank/DDBJ whole genome shotgun (WGS) entry which is preliminary data.</text>
</comment>
<feature type="domain" description="AAA" evidence="1">
    <location>
        <begin position="20"/>
        <end position="170"/>
    </location>
</feature>
<dbReference type="CDD" id="cd02042">
    <property type="entry name" value="ParAB_family"/>
    <property type="match status" value="1"/>
</dbReference>
<reference evidence="2 3" key="1">
    <citation type="submission" date="2018-08" db="EMBL/GenBank/DDBJ databases">
        <title>A genome reference for cultivated species of the human gut microbiota.</title>
        <authorList>
            <person name="Zou Y."/>
            <person name="Xue W."/>
            <person name="Luo G."/>
        </authorList>
    </citation>
    <scope>NUCLEOTIDE SEQUENCE [LARGE SCALE GENOMIC DNA]</scope>
    <source>
        <strain evidence="2 3">OM08-17AT</strain>
    </source>
</reference>
<protein>
    <submittedName>
        <fullName evidence="2">ParA family protein</fullName>
    </submittedName>
</protein>
<evidence type="ECO:0000313" key="2">
    <source>
        <dbReference type="EMBL" id="RGM28312.1"/>
    </source>
</evidence>
<accession>A0A8B2ZF36</accession>
<dbReference type="InterPro" id="IPR050678">
    <property type="entry name" value="DNA_Partitioning_ATPase"/>
</dbReference>
<name>A0A8B2ZF36_STAWA</name>
<dbReference type="SUPFAM" id="SSF52540">
    <property type="entry name" value="P-loop containing nucleoside triphosphate hydrolases"/>
    <property type="match status" value="1"/>
</dbReference>
<proteinExistence type="predicted"/>
<dbReference type="AlphaFoldDB" id="A0A8B2ZF36"/>
<dbReference type="PANTHER" id="PTHR13696">
    <property type="entry name" value="P-LOOP CONTAINING NUCLEOSIDE TRIPHOSPHATE HYDROLASE"/>
    <property type="match status" value="1"/>
</dbReference>
<organism evidence="2 3">
    <name type="scientific">Staphylococcus warneri</name>
    <dbReference type="NCBI Taxonomy" id="1292"/>
    <lineage>
        <taxon>Bacteria</taxon>
        <taxon>Bacillati</taxon>
        <taxon>Bacillota</taxon>
        <taxon>Bacilli</taxon>
        <taxon>Bacillales</taxon>
        <taxon>Staphylococcaceae</taxon>
        <taxon>Staphylococcus</taxon>
    </lineage>
</organism>
<dbReference type="PANTHER" id="PTHR13696:SF99">
    <property type="entry name" value="COBYRINIC ACID AC-DIAMIDE SYNTHASE"/>
    <property type="match status" value="1"/>
</dbReference>
<dbReference type="Proteomes" id="UP000261016">
    <property type="component" value="Unassembled WGS sequence"/>
</dbReference>
<dbReference type="EMBL" id="QSTD01000009">
    <property type="protein sequence ID" value="RGM28312.1"/>
    <property type="molecule type" value="Genomic_DNA"/>
</dbReference>
<sequence length="281" mass="32338">MDYLGGAAIMQQNNNIPVFISFSMLKGGVGKTDLAYNYMMWLASQKSHKVLGIDLDENCNFSQVLNVYDQQDTVANILSGEGDVKLHHINENVDLIAGYNRLGQLQEDLATSEKKTMMLYMWLEDNFERYNIGQYDFVIIDTHNDLGTATKNAVAVSDVIFSPIVPNEFSDSISMEVKLDEFRNDVIDFRTRESYITADLKLIGNMIRHNTKNSHQFLEHMKGNNDYIAKFQFREIFNTSIQTKTPICDLLSEPKSQGEKNFKKDFNENMEQLYKVSQQYQ</sequence>
<gene>
    <name evidence="2" type="ORF">DXC19_11550</name>
</gene>